<reference evidence="2 3" key="1">
    <citation type="submission" date="2019-03" db="EMBL/GenBank/DDBJ databases">
        <authorList>
            <person name="Kox A.R. M."/>
        </authorList>
    </citation>
    <scope>NUCLEOTIDE SEQUENCE [LARGE SCALE GENOMIC DNA]</scope>
    <source>
        <strain evidence="2">MTUNDRAET4 annotated genome</strain>
    </source>
</reference>
<feature type="region of interest" description="Disordered" evidence="1">
    <location>
        <begin position="88"/>
        <end position="128"/>
    </location>
</feature>
<dbReference type="KEGG" id="mtun:MTUNDRAET4_4249"/>
<protein>
    <submittedName>
        <fullName evidence="2">Uncharacterized protein</fullName>
    </submittedName>
</protein>
<evidence type="ECO:0000256" key="1">
    <source>
        <dbReference type="SAM" id="MobiDB-lite"/>
    </source>
</evidence>
<dbReference type="AlphaFoldDB" id="A0A4U8Z6B6"/>
<gene>
    <name evidence="2" type="ORF">MTUNDRAET4_4249</name>
</gene>
<dbReference type="Proteomes" id="UP000294360">
    <property type="component" value="Chromosome"/>
</dbReference>
<evidence type="ECO:0000313" key="3">
    <source>
        <dbReference type="Proteomes" id="UP000294360"/>
    </source>
</evidence>
<evidence type="ECO:0000313" key="2">
    <source>
        <dbReference type="EMBL" id="VFU11130.1"/>
    </source>
</evidence>
<name>A0A4U8Z6B6_METTU</name>
<accession>A0A4U8Z6B6</accession>
<feature type="compositionally biased region" description="Basic and acidic residues" evidence="1">
    <location>
        <begin position="110"/>
        <end position="121"/>
    </location>
</feature>
<sequence>MSTLRVQATTRRRRSSFHSIGPTAPVCAPDYRSSTFWSMTSASRRNGCPWPNNIWTLPRRLALAPTFQRRNDPIAFVKGDRKQGIEHEPLGSVHIRLPGAAPSHSRLSLRRRDDGARHRSDLAASMRP</sequence>
<dbReference type="EMBL" id="LR536450">
    <property type="protein sequence ID" value="VFU11130.1"/>
    <property type="molecule type" value="Genomic_DNA"/>
</dbReference>
<organism evidence="2 3">
    <name type="scientific">Methylocella tundrae</name>
    <dbReference type="NCBI Taxonomy" id="227605"/>
    <lineage>
        <taxon>Bacteria</taxon>
        <taxon>Pseudomonadati</taxon>
        <taxon>Pseudomonadota</taxon>
        <taxon>Alphaproteobacteria</taxon>
        <taxon>Hyphomicrobiales</taxon>
        <taxon>Beijerinckiaceae</taxon>
        <taxon>Methylocella</taxon>
    </lineage>
</organism>
<proteinExistence type="predicted"/>